<evidence type="ECO:0000313" key="1">
    <source>
        <dbReference type="EMBL" id="ESA14903.1"/>
    </source>
</evidence>
<protein>
    <submittedName>
        <fullName evidence="1">Uncharacterized protein</fullName>
    </submittedName>
</protein>
<dbReference type="AlphaFoldDB" id="U9U8J2"/>
<name>U9U8J2_RHIID</name>
<organism evidence="1">
    <name type="scientific">Rhizophagus irregularis (strain DAOM 181602 / DAOM 197198 / MUCL 43194)</name>
    <name type="common">Arbuscular mycorrhizal fungus</name>
    <name type="synonym">Glomus intraradices</name>
    <dbReference type="NCBI Taxonomy" id="747089"/>
    <lineage>
        <taxon>Eukaryota</taxon>
        <taxon>Fungi</taxon>
        <taxon>Fungi incertae sedis</taxon>
        <taxon>Mucoromycota</taxon>
        <taxon>Glomeromycotina</taxon>
        <taxon>Glomeromycetes</taxon>
        <taxon>Glomerales</taxon>
        <taxon>Glomeraceae</taxon>
        <taxon>Rhizophagus</taxon>
    </lineage>
</organism>
<gene>
    <name evidence="1" type="ORF">GLOINDRAFT_24457</name>
</gene>
<reference evidence="1" key="1">
    <citation type="submission" date="2013-07" db="EMBL/GenBank/DDBJ databases">
        <title>The genome of an arbuscular mycorrhizal fungus provides insights into the evolution of the oldest plant symbiosis.</title>
        <authorList>
            <consortium name="DOE Joint Genome Institute"/>
            <person name="Tisserant E."/>
            <person name="Malbreil M."/>
            <person name="Kuo A."/>
            <person name="Kohler A."/>
            <person name="Symeonidi A."/>
            <person name="Balestrini R."/>
            <person name="Charron P."/>
            <person name="Duensing N."/>
            <person name="Frei-dit-Frey N."/>
            <person name="Gianinazzi-Pearson V."/>
            <person name="Gilbert B."/>
            <person name="Handa Y."/>
            <person name="Hijri M."/>
            <person name="Kaul R."/>
            <person name="Kawaguchi M."/>
            <person name="Krajinski F."/>
            <person name="Lammers P."/>
            <person name="Lapierre D."/>
            <person name="Masclaux F.G."/>
            <person name="Murat C."/>
            <person name="Morin E."/>
            <person name="Ndikumana S."/>
            <person name="Pagni M."/>
            <person name="Petitpierre D."/>
            <person name="Requena N."/>
            <person name="Rosikiewicz P."/>
            <person name="Riley R."/>
            <person name="Saito K."/>
            <person name="San Clemente H."/>
            <person name="Shapiro H."/>
            <person name="van Tuinen D."/>
            <person name="Becard G."/>
            <person name="Bonfante P."/>
            <person name="Paszkowski U."/>
            <person name="Shachar-Hill Y."/>
            <person name="Young J.P."/>
            <person name="Sanders I.R."/>
            <person name="Henrissat B."/>
            <person name="Rensing S.A."/>
            <person name="Grigoriev I.V."/>
            <person name="Corradi N."/>
            <person name="Roux C."/>
            <person name="Martin F."/>
        </authorList>
    </citation>
    <scope>NUCLEOTIDE SEQUENCE</scope>
    <source>
        <strain evidence="1">DAOM 197198</strain>
    </source>
</reference>
<sequence>MFVGVTVYHHIFHYSDVKRNINKLRLKSNLYPPIIELTIGIVSLLEALPVD</sequence>
<proteinExistence type="predicted"/>
<dbReference type="EMBL" id="KI282465">
    <property type="protein sequence ID" value="ESA14903.1"/>
    <property type="molecule type" value="Genomic_DNA"/>
</dbReference>
<accession>U9U8J2</accession>
<dbReference type="HOGENOM" id="CLU_3107540_0_0_1"/>